<accession>A0A075LNK5</accession>
<dbReference type="AlphaFoldDB" id="A0A075LNK5"/>
<organism evidence="1 2">
    <name type="scientific">Terribacillus saccharophilus</name>
    <dbReference type="NCBI Taxonomy" id="361277"/>
    <lineage>
        <taxon>Bacteria</taxon>
        <taxon>Bacillati</taxon>
        <taxon>Bacillota</taxon>
        <taxon>Bacilli</taxon>
        <taxon>Bacillales</taxon>
        <taxon>Bacillaceae</taxon>
        <taxon>Terribacillus</taxon>
    </lineage>
</organism>
<dbReference type="OrthoDB" id="3522337at2"/>
<sequence length="191" mass="22856">MNSTYYLKQPEDFYEEKRKLSNLIDLKKQLPENMYPNQYDNFFFSEFNMWGSSSFWSVLRNLAKHYGDTHVLTAIIDPHPEDYFYAHFNHYNWANIPLRVSEDEYFDIITRDPLDSPADAIMYNSYKLIWTSESHNWLMYGDRDLNLIVTGVIGENEYLLSRENFYQKSDLSVFQGIVDKELLNNISFSFR</sequence>
<name>A0A075LNK5_9BACI</name>
<dbReference type="RefSeq" id="WP_038564313.1">
    <property type="nucleotide sequence ID" value="NZ_CP008876.1"/>
</dbReference>
<dbReference type="HOGENOM" id="CLU_1560064_0_0_9"/>
<proteinExistence type="predicted"/>
<dbReference type="KEGG" id="tap:GZ22_15875"/>
<evidence type="ECO:0000313" key="2">
    <source>
        <dbReference type="Proteomes" id="UP000027980"/>
    </source>
</evidence>
<dbReference type="GeneID" id="34223069"/>
<evidence type="ECO:0000313" key="1">
    <source>
        <dbReference type="EMBL" id="AIF67964.1"/>
    </source>
</evidence>
<dbReference type="EMBL" id="CP008876">
    <property type="protein sequence ID" value="AIF67964.1"/>
    <property type="molecule type" value="Genomic_DNA"/>
</dbReference>
<dbReference type="Proteomes" id="UP000027980">
    <property type="component" value="Chromosome"/>
</dbReference>
<reference evidence="1 2" key="1">
    <citation type="submission" date="2014-07" db="EMBL/GenBank/DDBJ databases">
        <title>Complete genome sequence of a moderately halophilic bacterium Terribacillus aidingensis MP602, isolated from Cryptomeria fortunei in Tianmu mountain in China.</title>
        <authorList>
            <person name="Wang Y."/>
            <person name="Lu P."/>
            <person name="Zhang L."/>
        </authorList>
    </citation>
    <scope>NUCLEOTIDE SEQUENCE [LARGE SCALE GENOMIC DNA]</scope>
    <source>
        <strain evidence="1 2">MP602</strain>
    </source>
</reference>
<protein>
    <submittedName>
        <fullName evidence="1">Uncharacterized protein</fullName>
    </submittedName>
</protein>
<gene>
    <name evidence="1" type="ORF">GZ22_15875</name>
</gene>